<sequence length="707" mass="75510">MAGDERNGRGGGAGERKLFAFHLPKAWSYVPSTPASSASTSQRRDYAPLFSTESGPAGGGSRGHTQDEDDEDDDEMPSPPPHRPSLTSMTNSYMSSETSIVELPNEDLPHGPGDVVAGAAEEQESTSLEQSAAWLQSTSTSRIAISTSFVLLGAGVLLSFNALISPTEYFRSRFKATPYENTFSSWIVSVYNITSIVFGAHATATLGREQRKRREKMAFPVQDPEEQPRKQRLPIVGPAIQRISSNGLIVVVTLILLAVSTNFRYVPPPPQPATVTTETVKVPANSYFYFVMAVSVLLAASVSYLQNAVVAICSIFGPDAMSLMLTGQGVIGLSISLVQLAAAWAQSDPALQAQIKAAAQDPKSPFVDPAIAAARIFFSTGAALMLLTLISFFLLIRSQVWKEVVEQASTAPSSRSRSSRRNRRRSEGRDGRRSSSSRAEDADQDGVEADDGDASRPLYASQHSFASANSVASSVAAQREKRGGLLSLRLSSATRSSLARLWDIQRQTMALCLSIGYIFVLTLALFPALTARVQSVGYTDSKHPARWQTPLVFSALHFVAFNLADLIGRSLPGLLPSVFLVKRTGAVVVLTLSRTILLPLLRGCNLPRAAGASSPAQPQSFLRNDVAFFVIMFLMGASNGILATSIFIAGPGQVRAFRSSASASHTASGSAAATKSAQALSATVFSYWLTLGLAVGSALSFVSVKWA</sequence>
<evidence type="ECO:0000256" key="2">
    <source>
        <dbReference type="ARBA" id="ARBA00007965"/>
    </source>
</evidence>
<keyword evidence="3" id="KW-0813">Transport</keyword>
<feature type="compositionally biased region" description="Polar residues" evidence="7">
    <location>
        <begin position="85"/>
        <end position="98"/>
    </location>
</feature>
<evidence type="ECO:0000256" key="3">
    <source>
        <dbReference type="ARBA" id="ARBA00022448"/>
    </source>
</evidence>
<keyword evidence="10" id="KW-1185">Reference proteome</keyword>
<evidence type="ECO:0000313" key="10">
    <source>
        <dbReference type="Proteomes" id="UP001176517"/>
    </source>
</evidence>
<feature type="transmembrane region" description="Helical" evidence="8">
    <location>
        <begin position="323"/>
        <end position="345"/>
    </location>
</feature>
<comment type="caution">
    <text evidence="9">The sequence shown here is derived from an EMBL/GenBank/DDBJ whole genome shotgun (WGS) entry which is preliminary data.</text>
</comment>
<dbReference type="InterPro" id="IPR002259">
    <property type="entry name" value="Eqnu_transpt"/>
</dbReference>
<dbReference type="GO" id="GO:0015205">
    <property type="term" value="F:nucleobase transmembrane transporter activity"/>
    <property type="evidence" value="ECO:0007669"/>
    <property type="project" value="TreeGrafter"/>
</dbReference>
<reference evidence="9" key="1">
    <citation type="journal article" date="2023" name="PhytoFront">
        <title>Draft Genome Resources of Seven Strains of Tilletia horrida, Causal Agent of Kernel Smut of Rice.</title>
        <authorList>
            <person name="Khanal S."/>
            <person name="Antony Babu S."/>
            <person name="Zhou X.G."/>
        </authorList>
    </citation>
    <scope>NUCLEOTIDE SEQUENCE</scope>
    <source>
        <strain evidence="9">TX6</strain>
    </source>
</reference>
<feature type="transmembrane region" description="Helical" evidence="8">
    <location>
        <begin position="684"/>
        <end position="704"/>
    </location>
</feature>
<dbReference type="PANTHER" id="PTHR10332:SF88">
    <property type="entry name" value="EQUILIBRATIVE NUCLEOSIDE TRANSPORTER 1, ISOFORM A"/>
    <property type="match status" value="1"/>
</dbReference>
<comment type="subcellular location">
    <subcellularLocation>
        <location evidence="1">Membrane</location>
        <topology evidence="1">Multi-pass membrane protein</topology>
    </subcellularLocation>
</comment>
<comment type="similarity">
    <text evidence="2">Belongs to the SLC29A/ENT transporter (TC 2.A.57) family.</text>
</comment>
<gene>
    <name evidence="9" type="ORF">OC846_006214</name>
</gene>
<evidence type="ECO:0000256" key="7">
    <source>
        <dbReference type="SAM" id="MobiDB-lite"/>
    </source>
</evidence>
<feature type="transmembrane region" description="Helical" evidence="8">
    <location>
        <begin position="248"/>
        <end position="267"/>
    </location>
</feature>
<dbReference type="AlphaFoldDB" id="A0AAN6JQW0"/>
<dbReference type="Proteomes" id="UP001176517">
    <property type="component" value="Unassembled WGS sequence"/>
</dbReference>
<accession>A0AAN6JQW0</accession>
<proteinExistence type="inferred from homology"/>
<organism evidence="9 10">
    <name type="scientific">Tilletia horrida</name>
    <dbReference type="NCBI Taxonomy" id="155126"/>
    <lineage>
        <taxon>Eukaryota</taxon>
        <taxon>Fungi</taxon>
        <taxon>Dikarya</taxon>
        <taxon>Basidiomycota</taxon>
        <taxon>Ustilaginomycotina</taxon>
        <taxon>Exobasidiomycetes</taxon>
        <taxon>Tilletiales</taxon>
        <taxon>Tilletiaceae</taxon>
        <taxon>Tilletia</taxon>
    </lineage>
</organism>
<feature type="transmembrane region" description="Helical" evidence="8">
    <location>
        <begin position="372"/>
        <end position="396"/>
    </location>
</feature>
<feature type="transmembrane region" description="Helical" evidence="8">
    <location>
        <begin position="626"/>
        <end position="649"/>
    </location>
</feature>
<feature type="transmembrane region" description="Helical" evidence="8">
    <location>
        <begin position="143"/>
        <end position="164"/>
    </location>
</feature>
<dbReference type="GO" id="GO:0005886">
    <property type="term" value="C:plasma membrane"/>
    <property type="evidence" value="ECO:0007669"/>
    <property type="project" value="TreeGrafter"/>
</dbReference>
<feature type="transmembrane region" description="Helical" evidence="8">
    <location>
        <begin position="287"/>
        <end position="316"/>
    </location>
</feature>
<dbReference type="PANTHER" id="PTHR10332">
    <property type="entry name" value="EQUILIBRATIVE NUCLEOSIDE TRANSPORTER"/>
    <property type="match status" value="1"/>
</dbReference>
<evidence type="ECO:0000256" key="6">
    <source>
        <dbReference type="ARBA" id="ARBA00023136"/>
    </source>
</evidence>
<evidence type="ECO:0000256" key="1">
    <source>
        <dbReference type="ARBA" id="ARBA00004141"/>
    </source>
</evidence>
<name>A0AAN6JQW0_9BASI</name>
<feature type="region of interest" description="Disordered" evidence="7">
    <location>
        <begin position="407"/>
        <end position="453"/>
    </location>
</feature>
<feature type="compositionally biased region" description="Acidic residues" evidence="7">
    <location>
        <begin position="67"/>
        <end position="76"/>
    </location>
</feature>
<evidence type="ECO:0000313" key="9">
    <source>
        <dbReference type="EMBL" id="KAK0543993.1"/>
    </source>
</evidence>
<keyword evidence="5 8" id="KW-1133">Transmembrane helix</keyword>
<keyword evidence="6 8" id="KW-0472">Membrane</keyword>
<dbReference type="EMBL" id="JAPDMZ010000310">
    <property type="protein sequence ID" value="KAK0543993.1"/>
    <property type="molecule type" value="Genomic_DNA"/>
</dbReference>
<dbReference type="Pfam" id="PF01733">
    <property type="entry name" value="Nucleoside_tran"/>
    <property type="match status" value="1"/>
</dbReference>
<dbReference type="GO" id="GO:0000329">
    <property type="term" value="C:fungal-type vacuole membrane"/>
    <property type="evidence" value="ECO:0007669"/>
    <property type="project" value="TreeGrafter"/>
</dbReference>
<feature type="compositionally biased region" description="Basic and acidic residues" evidence="7">
    <location>
        <begin position="425"/>
        <end position="441"/>
    </location>
</feature>
<protein>
    <submittedName>
        <fullName evidence="9">Uncharacterized protein</fullName>
    </submittedName>
</protein>
<keyword evidence="4 8" id="KW-0812">Transmembrane</keyword>
<evidence type="ECO:0000256" key="4">
    <source>
        <dbReference type="ARBA" id="ARBA00022692"/>
    </source>
</evidence>
<feature type="transmembrane region" description="Helical" evidence="8">
    <location>
        <begin position="549"/>
        <end position="568"/>
    </location>
</feature>
<feature type="transmembrane region" description="Helical" evidence="8">
    <location>
        <begin position="510"/>
        <end position="529"/>
    </location>
</feature>
<dbReference type="SUPFAM" id="SSF103473">
    <property type="entry name" value="MFS general substrate transporter"/>
    <property type="match status" value="1"/>
</dbReference>
<evidence type="ECO:0000256" key="8">
    <source>
        <dbReference type="SAM" id="Phobius"/>
    </source>
</evidence>
<feature type="compositionally biased region" description="Acidic residues" evidence="7">
    <location>
        <begin position="442"/>
        <end position="452"/>
    </location>
</feature>
<feature type="region of interest" description="Disordered" evidence="7">
    <location>
        <begin position="29"/>
        <end position="98"/>
    </location>
</feature>
<feature type="compositionally biased region" description="Low complexity" evidence="7">
    <location>
        <begin position="31"/>
        <end position="41"/>
    </location>
</feature>
<dbReference type="InterPro" id="IPR036259">
    <property type="entry name" value="MFS_trans_sf"/>
</dbReference>
<evidence type="ECO:0000256" key="5">
    <source>
        <dbReference type="ARBA" id="ARBA00022989"/>
    </source>
</evidence>
<feature type="transmembrane region" description="Helical" evidence="8">
    <location>
        <begin position="184"/>
        <end position="207"/>
    </location>
</feature>
<dbReference type="GO" id="GO:0034257">
    <property type="term" value="F:nicotinamide riboside transmembrane transporter activity"/>
    <property type="evidence" value="ECO:0007669"/>
    <property type="project" value="TreeGrafter"/>
</dbReference>